<dbReference type="GO" id="GO:0016757">
    <property type="term" value="F:glycosyltransferase activity"/>
    <property type="evidence" value="ECO:0007669"/>
    <property type="project" value="InterPro"/>
</dbReference>
<dbReference type="PANTHER" id="PTHR45947">
    <property type="entry name" value="SULFOQUINOVOSYL TRANSFERASE SQD2"/>
    <property type="match status" value="1"/>
</dbReference>
<comment type="caution">
    <text evidence="4">The sequence shown here is derived from an EMBL/GenBank/DDBJ whole genome shotgun (WGS) entry which is preliminary data.</text>
</comment>
<dbReference type="InterPro" id="IPR028098">
    <property type="entry name" value="Glyco_trans_4-like_N"/>
</dbReference>
<dbReference type="InterPro" id="IPR050194">
    <property type="entry name" value="Glycosyltransferase_grp1"/>
</dbReference>
<name>A0A1F6TRE4_9PROT</name>
<dbReference type="Pfam" id="PF00534">
    <property type="entry name" value="Glycos_transf_1"/>
    <property type="match status" value="1"/>
</dbReference>
<organism evidence="4 5">
    <name type="scientific">Candidatus Muproteobacteria bacterium RBG_16_65_34</name>
    <dbReference type="NCBI Taxonomy" id="1817760"/>
    <lineage>
        <taxon>Bacteria</taxon>
        <taxon>Pseudomonadati</taxon>
        <taxon>Pseudomonadota</taxon>
        <taxon>Candidatus Muproteobacteria</taxon>
    </lineage>
</organism>
<dbReference type="Proteomes" id="UP000178885">
    <property type="component" value="Unassembled WGS sequence"/>
</dbReference>
<keyword evidence="1" id="KW-0472">Membrane</keyword>
<evidence type="ECO:0000259" key="2">
    <source>
        <dbReference type="Pfam" id="PF00534"/>
    </source>
</evidence>
<dbReference type="AlphaFoldDB" id="A0A1F6TRE4"/>
<proteinExistence type="predicted"/>
<reference evidence="4 5" key="1">
    <citation type="journal article" date="2016" name="Nat. Commun.">
        <title>Thousands of microbial genomes shed light on interconnected biogeochemical processes in an aquifer system.</title>
        <authorList>
            <person name="Anantharaman K."/>
            <person name="Brown C.T."/>
            <person name="Hug L.A."/>
            <person name="Sharon I."/>
            <person name="Castelle C.J."/>
            <person name="Probst A.J."/>
            <person name="Thomas B.C."/>
            <person name="Singh A."/>
            <person name="Wilkins M.J."/>
            <person name="Karaoz U."/>
            <person name="Brodie E.L."/>
            <person name="Williams K.H."/>
            <person name="Hubbard S.S."/>
            <person name="Banfield J.F."/>
        </authorList>
    </citation>
    <scope>NUCLEOTIDE SEQUENCE [LARGE SCALE GENOMIC DNA]</scope>
</reference>
<dbReference type="STRING" id="1817760.A2151_03025"/>
<evidence type="ECO:0000313" key="4">
    <source>
        <dbReference type="EMBL" id="OGI47713.1"/>
    </source>
</evidence>
<evidence type="ECO:0000313" key="5">
    <source>
        <dbReference type="Proteomes" id="UP000178885"/>
    </source>
</evidence>
<gene>
    <name evidence="4" type="ORF">A2151_03025</name>
</gene>
<protein>
    <recommendedName>
        <fullName evidence="6">Glycosyltransferase subfamily 4-like N-terminal domain-containing protein</fullName>
    </recommendedName>
</protein>
<feature type="transmembrane region" description="Helical" evidence="1">
    <location>
        <begin position="20"/>
        <end position="37"/>
    </location>
</feature>
<accession>A0A1F6TRE4</accession>
<feature type="domain" description="Glycosyl transferase family 1" evidence="2">
    <location>
        <begin position="146"/>
        <end position="303"/>
    </location>
</feature>
<feature type="transmembrane region" description="Helical" evidence="1">
    <location>
        <begin position="49"/>
        <end position="66"/>
    </location>
</feature>
<sequence length="335" mass="36710">MQVLAHEPGGIPVALRSRRWTRVLLPAFLLSMLVSCFRHARRADVIHANWSICGCVAGVVGIVWRIPVITTLHGEDVTRARHRALDRAVLSLCLKLSDRVVAVSPAIESWLRERYPGLAHKIQTVGNGIEDELLALPLDRPDATASGRLRLLTVGSLIPRKGINRIIEAIGHLPNPRRVRLTVAGSGPELAALEQLVETLRLGDDIEFVGAVEPRMVVDLLAKADAFVLASHSEGRPSVVLEAMAAALPVIATDIDGVRDIVEHESTGLLYDGDDTFHLAGHISRLRESGELRRRLGATARRRIVQWGLLWDNTSQQYASLYRALSVETGAKKKA</sequence>
<keyword evidence="1" id="KW-0812">Transmembrane</keyword>
<dbReference type="Gene3D" id="3.40.50.2000">
    <property type="entry name" value="Glycogen Phosphorylase B"/>
    <property type="match status" value="2"/>
</dbReference>
<dbReference type="PANTHER" id="PTHR45947:SF3">
    <property type="entry name" value="SULFOQUINOVOSYL TRANSFERASE SQD2"/>
    <property type="match status" value="1"/>
</dbReference>
<dbReference type="InterPro" id="IPR001296">
    <property type="entry name" value="Glyco_trans_1"/>
</dbReference>
<feature type="domain" description="Glycosyltransferase subfamily 4-like N-terminal" evidence="3">
    <location>
        <begin position="25"/>
        <end position="132"/>
    </location>
</feature>
<evidence type="ECO:0000259" key="3">
    <source>
        <dbReference type="Pfam" id="PF13439"/>
    </source>
</evidence>
<dbReference type="SUPFAM" id="SSF53756">
    <property type="entry name" value="UDP-Glycosyltransferase/glycogen phosphorylase"/>
    <property type="match status" value="1"/>
</dbReference>
<dbReference type="Pfam" id="PF13439">
    <property type="entry name" value="Glyco_transf_4"/>
    <property type="match status" value="1"/>
</dbReference>
<dbReference type="CDD" id="cd03801">
    <property type="entry name" value="GT4_PimA-like"/>
    <property type="match status" value="1"/>
</dbReference>
<evidence type="ECO:0000256" key="1">
    <source>
        <dbReference type="SAM" id="Phobius"/>
    </source>
</evidence>
<keyword evidence="1" id="KW-1133">Transmembrane helix</keyword>
<evidence type="ECO:0008006" key="6">
    <source>
        <dbReference type="Google" id="ProtNLM"/>
    </source>
</evidence>
<dbReference type="EMBL" id="MFSU01000048">
    <property type="protein sequence ID" value="OGI47713.1"/>
    <property type="molecule type" value="Genomic_DNA"/>
</dbReference>